<accession>A0ACC2PAF3</accession>
<name>A0ACC2PAF3_9HYME</name>
<evidence type="ECO:0000313" key="1">
    <source>
        <dbReference type="EMBL" id="KAJ8680421.1"/>
    </source>
</evidence>
<sequence>MASASHCSFSNNGQFLANCGTDGKLKIWETSTNRLKQEFVPNLHLQSPCSSLGWIVVGTQHSSTSPWKKRRKKSMSEDAECKEIIAMGSTNGTITLYDISTSTISDQLLNGHSSSVTAVTWSPVAGLFTAAEDKHIVEWDLQEKAVKCKWKSGKGKVTSLAVLPEGKSLLSGERTIKWWDLETKQVIGTFTGHANQVNALCCAKINSETNYLISSANGDDFLSVWSLNEAQKDMVPVATLTLPDEALSFSVRTMKDSQIWILSVTRSGHAQLFKYQANGVSPKPIKPTLNVMVAAEAGQKESVQQIPIIVAELAEDGKMILAFGSFLGLTIEKVVPDFSDKVQCLVRNDQRKMKEKKEVNATKVKNPISDDAEYITAGAEESTAMKRSKSGKAAQLPFKLRLENLSLDTDASTSDGAATKGQSMSQLLAQALQSEDKTMLANALYIKKENVIKNTVAKLPVQLIIPLIKQLTKMLEGGKTYPSQIAVMWLKALVMTHAAQMISDPRIDDALAPIMSYIEGKAALLPDLIKLKGRVDLVVDQFSQRAEKSGKDITEECLLVYEDQDSSDEDIYTGKVESASESDNWDETSDRSFNNEEVENQKSNDDLSICSSD</sequence>
<protein>
    <submittedName>
        <fullName evidence="1">Uncharacterized protein</fullName>
    </submittedName>
</protein>
<organism evidence="1 2">
    <name type="scientific">Eretmocerus hayati</name>
    <dbReference type="NCBI Taxonomy" id="131215"/>
    <lineage>
        <taxon>Eukaryota</taxon>
        <taxon>Metazoa</taxon>
        <taxon>Ecdysozoa</taxon>
        <taxon>Arthropoda</taxon>
        <taxon>Hexapoda</taxon>
        <taxon>Insecta</taxon>
        <taxon>Pterygota</taxon>
        <taxon>Neoptera</taxon>
        <taxon>Endopterygota</taxon>
        <taxon>Hymenoptera</taxon>
        <taxon>Apocrita</taxon>
        <taxon>Proctotrupomorpha</taxon>
        <taxon>Chalcidoidea</taxon>
        <taxon>Aphelinidae</taxon>
        <taxon>Aphelininae</taxon>
        <taxon>Eretmocerus</taxon>
    </lineage>
</organism>
<keyword evidence="2" id="KW-1185">Reference proteome</keyword>
<dbReference type="Proteomes" id="UP001239111">
    <property type="component" value="Chromosome 2"/>
</dbReference>
<gene>
    <name evidence="1" type="ORF">QAD02_016208</name>
</gene>
<comment type="caution">
    <text evidence="1">The sequence shown here is derived from an EMBL/GenBank/DDBJ whole genome shotgun (WGS) entry which is preliminary data.</text>
</comment>
<proteinExistence type="predicted"/>
<evidence type="ECO:0000313" key="2">
    <source>
        <dbReference type="Proteomes" id="UP001239111"/>
    </source>
</evidence>
<reference evidence="1" key="1">
    <citation type="submission" date="2023-04" db="EMBL/GenBank/DDBJ databases">
        <title>A chromosome-level genome assembly of the parasitoid wasp Eretmocerus hayati.</title>
        <authorList>
            <person name="Zhong Y."/>
            <person name="Liu S."/>
            <person name="Liu Y."/>
        </authorList>
    </citation>
    <scope>NUCLEOTIDE SEQUENCE</scope>
    <source>
        <strain evidence="1">ZJU_SS_LIU_2023</strain>
    </source>
</reference>
<dbReference type="EMBL" id="CM056742">
    <property type="protein sequence ID" value="KAJ8680421.1"/>
    <property type="molecule type" value="Genomic_DNA"/>
</dbReference>